<dbReference type="InterPro" id="IPR036866">
    <property type="entry name" value="RibonucZ/Hydroxyglut_hydro"/>
</dbReference>
<accession>A0A814MW86</accession>
<evidence type="ECO:0000313" key="2">
    <source>
        <dbReference type="EMBL" id="CAF0968994.1"/>
    </source>
</evidence>
<gene>
    <name evidence="3" type="ORF">GPM918_LOCUS17959</name>
    <name evidence="2" type="ORF">OVA965_LOCUS12999</name>
    <name evidence="5" type="ORF">SRO942_LOCUS17956</name>
    <name evidence="4" type="ORF">TMI583_LOCUS13001</name>
</gene>
<evidence type="ECO:0000259" key="1">
    <source>
        <dbReference type="Pfam" id="PF12706"/>
    </source>
</evidence>
<dbReference type="EMBL" id="CAJOBC010005069">
    <property type="protein sequence ID" value="CAF3850574.1"/>
    <property type="molecule type" value="Genomic_DNA"/>
</dbReference>
<dbReference type="PANTHER" id="PTHR42663">
    <property type="entry name" value="HYDROLASE C777.06C-RELATED-RELATED"/>
    <property type="match status" value="1"/>
</dbReference>
<dbReference type="Gene3D" id="3.60.15.10">
    <property type="entry name" value="Ribonuclease Z/Hydroxyacylglutathione hydrolase-like"/>
    <property type="match status" value="1"/>
</dbReference>
<keyword evidence="6" id="KW-1185">Reference proteome</keyword>
<dbReference type="InterPro" id="IPR001279">
    <property type="entry name" value="Metallo-B-lactamas"/>
</dbReference>
<protein>
    <recommendedName>
        <fullName evidence="1">Metallo-beta-lactamase domain-containing protein</fullName>
    </recommendedName>
</protein>
<dbReference type="OrthoDB" id="341300at2759"/>
<organism evidence="3 6">
    <name type="scientific">Didymodactylos carnosus</name>
    <dbReference type="NCBI Taxonomy" id="1234261"/>
    <lineage>
        <taxon>Eukaryota</taxon>
        <taxon>Metazoa</taxon>
        <taxon>Spiralia</taxon>
        <taxon>Gnathifera</taxon>
        <taxon>Rotifera</taxon>
        <taxon>Eurotatoria</taxon>
        <taxon>Bdelloidea</taxon>
        <taxon>Philodinida</taxon>
        <taxon>Philodinidae</taxon>
        <taxon>Didymodactylos</taxon>
    </lineage>
</organism>
<name>A0A814MW86_9BILA</name>
<dbReference type="Pfam" id="PF12706">
    <property type="entry name" value="Lactamase_B_2"/>
    <property type="match status" value="1"/>
</dbReference>
<dbReference type="PROSITE" id="PS51257">
    <property type="entry name" value="PROKAR_LIPOPROTEIN"/>
    <property type="match status" value="1"/>
</dbReference>
<proteinExistence type="predicted"/>
<dbReference type="Proteomes" id="UP000681722">
    <property type="component" value="Unassembled WGS sequence"/>
</dbReference>
<dbReference type="Proteomes" id="UP000663829">
    <property type="component" value="Unassembled WGS sequence"/>
</dbReference>
<comment type="caution">
    <text evidence="3">The sequence shown here is derived from an EMBL/GenBank/DDBJ whole genome shotgun (WGS) entry which is preliminary data.</text>
</comment>
<reference evidence="3" key="1">
    <citation type="submission" date="2021-02" db="EMBL/GenBank/DDBJ databases">
        <authorList>
            <person name="Nowell W R."/>
        </authorList>
    </citation>
    <scope>NUCLEOTIDE SEQUENCE</scope>
</reference>
<dbReference type="CDD" id="cd16279">
    <property type="entry name" value="metallo-hydrolase-like_MBL-fold"/>
    <property type="match status" value="1"/>
</dbReference>
<evidence type="ECO:0000313" key="5">
    <source>
        <dbReference type="EMBL" id="CAF3850574.1"/>
    </source>
</evidence>
<dbReference type="Proteomes" id="UP000682733">
    <property type="component" value="Unassembled WGS sequence"/>
</dbReference>
<sequence length="322" mass="37202">MQKQTQLSQLIVLGCGSSDGVPRVTCLTKKTQTDYCKVCHEANPFNKSQKLGNDERSKNFRRTISLLLKITNSNSKDQTKSPFYHIVIDVGKFFYASAMEWFPQYDITHLDSIILSHNHADACFGIDDLRDWSKHLGQDGTMIPVYMHKKDEHKITEQFPYFESSVQEAKEKGGGGVPALEKRELIDGKPIEIVPNFYIQAFIVNHGQVDSLGFSFEGPNHEKIVWCSDVKFVPEKSLSFFENLDMLFLDLVYDLNHKQHSSHFNYDDSITFIRKHKPKQTYFVGMNHTVDYRTMNEKLKKEFEHDQNIKAELAYDGLVVQF</sequence>
<dbReference type="EMBL" id="CAJNOK010005336">
    <property type="protein sequence ID" value="CAF0968994.1"/>
    <property type="molecule type" value="Genomic_DNA"/>
</dbReference>
<dbReference type="PANTHER" id="PTHR42663:SF6">
    <property type="entry name" value="HYDROLASE C777.06C-RELATED"/>
    <property type="match status" value="1"/>
</dbReference>
<dbReference type="Proteomes" id="UP000677228">
    <property type="component" value="Unassembled WGS sequence"/>
</dbReference>
<dbReference type="AlphaFoldDB" id="A0A814MW86"/>
<feature type="domain" description="Metallo-beta-lactamase" evidence="1">
    <location>
        <begin position="87"/>
        <end position="284"/>
    </location>
</feature>
<dbReference type="EMBL" id="CAJNOQ010005069">
    <property type="protein sequence ID" value="CAF1084953.1"/>
    <property type="molecule type" value="Genomic_DNA"/>
</dbReference>
<evidence type="ECO:0000313" key="3">
    <source>
        <dbReference type="EMBL" id="CAF1084953.1"/>
    </source>
</evidence>
<evidence type="ECO:0000313" key="6">
    <source>
        <dbReference type="Proteomes" id="UP000663829"/>
    </source>
</evidence>
<dbReference type="SUPFAM" id="SSF56281">
    <property type="entry name" value="Metallo-hydrolase/oxidoreductase"/>
    <property type="match status" value="1"/>
</dbReference>
<dbReference type="EMBL" id="CAJOBA010005341">
    <property type="protein sequence ID" value="CAF3740570.1"/>
    <property type="molecule type" value="Genomic_DNA"/>
</dbReference>
<evidence type="ECO:0000313" key="4">
    <source>
        <dbReference type="EMBL" id="CAF3740570.1"/>
    </source>
</evidence>